<keyword evidence="3" id="KW-0732">Signal</keyword>
<dbReference type="STRING" id="709986.Deima_0442"/>
<gene>
    <name evidence="4" type="ordered locus">Deima_0442</name>
</gene>
<dbReference type="InterPro" id="IPR027590">
    <property type="entry name" value="PQQ_MSMEG_3727"/>
</dbReference>
<keyword evidence="2" id="KW-0186">Copper</keyword>
<accession>E8U4W3</accession>
<keyword evidence="1" id="KW-0479">Metal-binding</keyword>
<dbReference type="GO" id="GO:0046872">
    <property type="term" value="F:metal ion binding"/>
    <property type="evidence" value="ECO:0007669"/>
    <property type="project" value="UniProtKB-KW"/>
</dbReference>
<dbReference type="AlphaFoldDB" id="E8U4W3"/>
<dbReference type="KEGG" id="dmr:Deima_0442"/>
<feature type="signal peptide" evidence="3">
    <location>
        <begin position="1"/>
        <end position="21"/>
    </location>
</feature>
<sequence precursor="true">MKQIRMLAAVALIAGTFAIHAEAQSHGTHAAPQVIEVKMTEWDMGLKNLTVKGPVQLNIVNDGKFPHALTLEGKVGGKEIEISTPVLTAGQKSVLVVNLPAGKYEVYCPVGNHEERGMKSTLTVKDQ</sequence>
<dbReference type="InterPro" id="IPR028871">
    <property type="entry name" value="BlueCu_1_BS"/>
</dbReference>
<dbReference type="Gene3D" id="2.60.40.420">
    <property type="entry name" value="Cupredoxins - blue copper proteins"/>
    <property type="match status" value="1"/>
</dbReference>
<evidence type="ECO:0000256" key="2">
    <source>
        <dbReference type="ARBA" id="ARBA00023008"/>
    </source>
</evidence>
<dbReference type="PROSITE" id="PS00196">
    <property type="entry name" value="COPPER_BLUE"/>
    <property type="match status" value="1"/>
</dbReference>
<reference evidence="4 5" key="1">
    <citation type="journal article" date="2011" name="Stand. Genomic Sci.">
        <title>Complete genome sequence of Deinococcus maricopensis type strain (LB-34).</title>
        <authorList>
            <person name="Pukall R."/>
            <person name="Zeytun A."/>
            <person name="Lucas S."/>
            <person name="Lapidus A."/>
            <person name="Hammon N."/>
            <person name="Deshpande S."/>
            <person name="Nolan M."/>
            <person name="Cheng J.F."/>
            <person name="Pitluck S."/>
            <person name="Liolios K."/>
            <person name="Pagani I."/>
            <person name="Mikhailova N."/>
            <person name="Ivanova N."/>
            <person name="Mavromatis K."/>
            <person name="Pati A."/>
            <person name="Tapia R."/>
            <person name="Han C."/>
            <person name="Goodwin L."/>
            <person name="Chen A."/>
            <person name="Palaniappan K."/>
            <person name="Land M."/>
            <person name="Hauser L."/>
            <person name="Chang Y.J."/>
            <person name="Jeffries C.D."/>
            <person name="Brambilla E.M."/>
            <person name="Rohde M."/>
            <person name="Goker M."/>
            <person name="Detter J.C."/>
            <person name="Woyke T."/>
            <person name="Bristow J."/>
            <person name="Eisen J.A."/>
            <person name="Markowitz V."/>
            <person name="Hugenholtz P."/>
            <person name="Kyrpides N.C."/>
            <person name="Klenk H.P."/>
        </authorList>
    </citation>
    <scope>NUCLEOTIDE SEQUENCE [LARGE SCALE GENOMIC DNA]</scope>
    <source>
        <strain evidence="5">DSM 21211 / LMG 22137 / NRRL B-23946 / LB-34</strain>
    </source>
</reference>
<protein>
    <submittedName>
        <fullName evidence="4">Uncharacterized protein</fullName>
    </submittedName>
</protein>
<proteinExistence type="predicted"/>
<evidence type="ECO:0000313" key="5">
    <source>
        <dbReference type="Proteomes" id="UP000008635"/>
    </source>
</evidence>
<dbReference type="InterPro" id="IPR008972">
    <property type="entry name" value="Cupredoxin"/>
</dbReference>
<feature type="chain" id="PRO_5003231611" evidence="3">
    <location>
        <begin position="22"/>
        <end position="127"/>
    </location>
</feature>
<dbReference type="EMBL" id="CP002454">
    <property type="protein sequence ID" value="ADV66102.1"/>
    <property type="molecule type" value="Genomic_DNA"/>
</dbReference>
<reference evidence="5" key="2">
    <citation type="submission" date="2011-01" db="EMBL/GenBank/DDBJ databases">
        <title>The complete genome of Deinococcus maricopensis DSM 21211.</title>
        <authorList>
            <consortium name="US DOE Joint Genome Institute (JGI-PGF)"/>
            <person name="Lucas S."/>
            <person name="Copeland A."/>
            <person name="Lapidus A."/>
            <person name="Goodwin L."/>
            <person name="Pitluck S."/>
            <person name="Kyrpides N."/>
            <person name="Mavromatis K."/>
            <person name="Pagani I."/>
            <person name="Ivanova N."/>
            <person name="Ovchinnikova G."/>
            <person name="Zeytun A."/>
            <person name="Detter J.C."/>
            <person name="Han C."/>
            <person name="Land M."/>
            <person name="Hauser L."/>
            <person name="Markowitz V."/>
            <person name="Cheng J.-F."/>
            <person name="Hugenholtz P."/>
            <person name="Woyke T."/>
            <person name="Wu D."/>
            <person name="Pukall R."/>
            <person name="Gehrich-Schroeter G."/>
            <person name="Brambilla E."/>
            <person name="Klenk H.-P."/>
            <person name="Eisen J.A."/>
        </authorList>
    </citation>
    <scope>NUCLEOTIDE SEQUENCE [LARGE SCALE GENOMIC DNA]</scope>
    <source>
        <strain evidence="5">DSM 21211 / LMG 22137 / NRRL B-23946 / LB-34</strain>
    </source>
</reference>
<dbReference type="PROSITE" id="PS00079">
    <property type="entry name" value="MULTICOPPER_OXIDASE1"/>
    <property type="match status" value="1"/>
</dbReference>
<dbReference type="RefSeq" id="WP_013555607.1">
    <property type="nucleotide sequence ID" value="NC_014958.1"/>
</dbReference>
<dbReference type="Pfam" id="PF23509">
    <property type="entry name" value="MSMEG_3727_PQQ-assoc"/>
    <property type="match status" value="1"/>
</dbReference>
<keyword evidence="5" id="KW-1185">Reference proteome</keyword>
<organism evidence="4 5">
    <name type="scientific">Deinococcus maricopensis (strain DSM 21211 / LMG 22137 / NRRL B-23946 / LB-34)</name>
    <dbReference type="NCBI Taxonomy" id="709986"/>
    <lineage>
        <taxon>Bacteria</taxon>
        <taxon>Thermotogati</taxon>
        <taxon>Deinococcota</taxon>
        <taxon>Deinococci</taxon>
        <taxon>Deinococcales</taxon>
        <taxon>Deinococcaceae</taxon>
        <taxon>Deinococcus</taxon>
    </lineage>
</organism>
<dbReference type="HOGENOM" id="CLU_1966936_0_0_0"/>
<name>E8U4W3_DEIML</name>
<dbReference type="InterPro" id="IPR033138">
    <property type="entry name" value="Cu_oxidase_CS"/>
</dbReference>
<dbReference type="SUPFAM" id="SSF49503">
    <property type="entry name" value="Cupredoxins"/>
    <property type="match status" value="1"/>
</dbReference>
<evidence type="ECO:0000256" key="3">
    <source>
        <dbReference type="SAM" id="SignalP"/>
    </source>
</evidence>
<dbReference type="Proteomes" id="UP000008635">
    <property type="component" value="Chromosome"/>
</dbReference>
<evidence type="ECO:0000313" key="4">
    <source>
        <dbReference type="EMBL" id="ADV66102.1"/>
    </source>
</evidence>
<evidence type="ECO:0000256" key="1">
    <source>
        <dbReference type="ARBA" id="ARBA00022723"/>
    </source>
</evidence>